<evidence type="ECO:0000256" key="1">
    <source>
        <dbReference type="SAM" id="Phobius"/>
    </source>
</evidence>
<keyword evidence="3" id="KW-1185">Reference proteome</keyword>
<dbReference type="RefSeq" id="WP_036889389.1">
    <property type="nucleotide sequence ID" value="NZ_RQYF01000010.1"/>
</dbReference>
<name>A0A3P2ACR8_9BACE</name>
<keyword evidence="1" id="KW-0472">Membrane</keyword>
<comment type="caution">
    <text evidence="2">The sequence shown here is derived from an EMBL/GenBank/DDBJ whole genome shotgun (WGS) entry which is preliminary data.</text>
</comment>
<keyword evidence="1" id="KW-0812">Transmembrane</keyword>
<keyword evidence="1" id="KW-1133">Transmembrane helix</keyword>
<feature type="transmembrane region" description="Helical" evidence="1">
    <location>
        <begin position="33"/>
        <end position="54"/>
    </location>
</feature>
<dbReference type="AlphaFoldDB" id="A0A3P2ACR8"/>
<protein>
    <submittedName>
        <fullName evidence="2">Uncharacterized protein</fullName>
    </submittedName>
</protein>
<evidence type="ECO:0000313" key="2">
    <source>
        <dbReference type="EMBL" id="RRD92476.1"/>
    </source>
</evidence>
<dbReference type="Proteomes" id="UP000279562">
    <property type="component" value="Unassembled WGS sequence"/>
</dbReference>
<reference evidence="2 3" key="1">
    <citation type="submission" date="2018-11" db="EMBL/GenBank/DDBJ databases">
        <title>Genomes From Bacteria Associated with the Canine Oral Cavity: a Test Case for Automated Genome-Based Taxonomic Assignment.</title>
        <authorList>
            <person name="Coil D.A."/>
            <person name="Jospin G."/>
            <person name="Darling A.E."/>
            <person name="Wallis C."/>
            <person name="Davis I.J."/>
            <person name="Harris S."/>
            <person name="Eisen J.A."/>
            <person name="Holcombe L.J."/>
            <person name="O'Flynn C."/>
        </authorList>
    </citation>
    <scope>NUCLEOTIDE SEQUENCE [LARGE SCALE GENOMIC DNA]</scope>
    <source>
        <strain evidence="2 3">OH1047_COT-310</strain>
    </source>
</reference>
<dbReference type="EMBL" id="RQYF01000010">
    <property type="protein sequence ID" value="RRD92476.1"/>
    <property type="molecule type" value="Genomic_DNA"/>
</dbReference>
<evidence type="ECO:0000313" key="3">
    <source>
        <dbReference type="Proteomes" id="UP000279562"/>
    </source>
</evidence>
<organism evidence="2 3">
    <name type="scientific">Prevotella heparinolytica</name>
    <dbReference type="NCBI Taxonomy" id="28113"/>
    <lineage>
        <taxon>Bacteria</taxon>
        <taxon>Pseudomonadati</taxon>
        <taxon>Bacteroidota</taxon>
        <taxon>Bacteroidia</taxon>
        <taxon>Bacteroidales</taxon>
        <taxon>Bacteroidaceae</taxon>
        <taxon>Bacteroides</taxon>
    </lineage>
</organism>
<accession>A0A3P2ACR8</accession>
<sequence length="97" mass="11424">MSTRFSFYRHYLRLHYRLREQCDRLSPKARKRLVYGISAAYLFCSLAMIVQFFLPHREEALPIPTNQYIDAPIPTNSVDSIGSRLTKISQQMIEHYG</sequence>
<gene>
    <name evidence="2" type="ORF">EII33_03995</name>
</gene>
<proteinExistence type="predicted"/>
<dbReference type="GeneID" id="57240160"/>